<dbReference type="Gene3D" id="3.30.457.10">
    <property type="entry name" value="Copper amine oxidase-like, N-terminal domain"/>
    <property type="match status" value="1"/>
</dbReference>
<dbReference type="EMBL" id="DVNB01000024">
    <property type="protein sequence ID" value="HIU56573.1"/>
    <property type="molecule type" value="Genomic_DNA"/>
</dbReference>
<dbReference type="Pfam" id="PF01464">
    <property type="entry name" value="SLT"/>
    <property type="match status" value="1"/>
</dbReference>
<reference evidence="4" key="1">
    <citation type="submission" date="2020-10" db="EMBL/GenBank/DDBJ databases">
        <authorList>
            <person name="Gilroy R."/>
        </authorList>
    </citation>
    <scope>NUCLEOTIDE SEQUENCE</scope>
    <source>
        <strain evidence="4">USAMLcec3-3695</strain>
    </source>
</reference>
<comment type="caution">
    <text evidence="4">The sequence shown here is derived from an EMBL/GenBank/DDBJ whole genome shotgun (WGS) entry which is preliminary data.</text>
</comment>
<dbReference type="SUPFAM" id="SSF53955">
    <property type="entry name" value="Lysozyme-like"/>
    <property type="match status" value="1"/>
</dbReference>
<dbReference type="Proteomes" id="UP000824109">
    <property type="component" value="Unassembled WGS sequence"/>
</dbReference>
<feature type="domain" description="Copper amine oxidase-like N-terminal" evidence="3">
    <location>
        <begin position="219"/>
        <end position="326"/>
    </location>
</feature>
<keyword evidence="1" id="KW-0732">Signal</keyword>
<evidence type="ECO:0000256" key="1">
    <source>
        <dbReference type="SAM" id="SignalP"/>
    </source>
</evidence>
<evidence type="ECO:0000259" key="2">
    <source>
        <dbReference type="Pfam" id="PF01464"/>
    </source>
</evidence>
<sequence length="328" mass="36255">MKVKRIAALAAAFTLIRGAAALGDGIPGHKGTALDGFELGTKSLAKRVINYSEIFKDAGRQYGIDPNILAAICMQESSGINYSYREDGSAYPAWGIMQIEYTHEKAFAEFGRKRTGVAWTLSDRLDPEKAVPYAAYLLSESLYRYDGDYVKMIQAYNFGDVVLNRIIAAAGDNWLNERINAAKYADNWKYNKYGDALYAERVLSYYSSALDNVSAAVEVDGKAVKFEDQYPIIEDGRTLIPIRALSEALGAEVEWDGTLRCVYINKDGTSIELTIGKSDAYIDGMAYELDVAADIINDRTMVPLRFAAEALGCEVEWDGDARTVVIEK</sequence>
<feature type="signal peptide" evidence="1">
    <location>
        <begin position="1"/>
        <end position="21"/>
    </location>
</feature>
<dbReference type="SUPFAM" id="SSF55383">
    <property type="entry name" value="Copper amine oxidase, domain N"/>
    <property type="match status" value="1"/>
</dbReference>
<dbReference type="InterPro" id="IPR036582">
    <property type="entry name" value="Mao_N_sf"/>
</dbReference>
<accession>A0A9D1SEE4</accession>
<reference evidence="4" key="2">
    <citation type="journal article" date="2021" name="PeerJ">
        <title>Extensive microbial diversity within the chicken gut microbiome revealed by metagenomics and culture.</title>
        <authorList>
            <person name="Gilroy R."/>
            <person name="Ravi A."/>
            <person name="Getino M."/>
            <person name="Pursley I."/>
            <person name="Horton D.L."/>
            <person name="Alikhan N.F."/>
            <person name="Baker D."/>
            <person name="Gharbi K."/>
            <person name="Hall N."/>
            <person name="Watson M."/>
            <person name="Adriaenssens E.M."/>
            <person name="Foster-Nyarko E."/>
            <person name="Jarju S."/>
            <person name="Secka A."/>
            <person name="Antonio M."/>
            <person name="Oren A."/>
            <person name="Chaudhuri R.R."/>
            <person name="La Ragione R."/>
            <person name="Hildebrand F."/>
            <person name="Pallen M.J."/>
        </authorList>
    </citation>
    <scope>NUCLEOTIDE SEQUENCE</scope>
    <source>
        <strain evidence="4">USAMLcec3-3695</strain>
    </source>
</reference>
<dbReference type="InterPro" id="IPR012854">
    <property type="entry name" value="Cu_amine_oxidase-like_N"/>
</dbReference>
<feature type="chain" id="PRO_5039305970" evidence="1">
    <location>
        <begin position="22"/>
        <end position="328"/>
    </location>
</feature>
<proteinExistence type="predicted"/>
<name>A0A9D1SEE4_9FIRM</name>
<dbReference type="Gene3D" id="1.10.530.10">
    <property type="match status" value="1"/>
</dbReference>
<dbReference type="InterPro" id="IPR008258">
    <property type="entry name" value="Transglycosylase_SLT_dom_1"/>
</dbReference>
<dbReference type="AlphaFoldDB" id="A0A9D1SEE4"/>
<evidence type="ECO:0000313" key="4">
    <source>
        <dbReference type="EMBL" id="HIU56573.1"/>
    </source>
</evidence>
<dbReference type="InterPro" id="IPR023346">
    <property type="entry name" value="Lysozyme-like_dom_sf"/>
</dbReference>
<feature type="domain" description="Transglycosylase SLT" evidence="2">
    <location>
        <begin position="54"/>
        <end position="171"/>
    </location>
</feature>
<evidence type="ECO:0000313" key="5">
    <source>
        <dbReference type="Proteomes" id="UP000824109"/>
    </source>
</evidence>
<organism evidence="4 5">
    <name type="scientific">Candidatus Ornithomonoglobus merdipullorum</name>
    <dbReference type="NCBI Taxonomy" id="2840895"/>
    <lineage>
        <taxon>Bacteria</taxon>
        <taxon>Bacillati</taxon>
        <taxon>Bacillota</taxon>
        <taxon>Clostridia</taxon>
        <taxon>Candidatus Ornithomonoglobus</taxon>
    </lineage>
</organism>
<evidence type="ECO:0000259" key="3">
    <source>
        <dbReference type="Pfam" id="PF07833"/>
    </source>
</evidence>
<dbReference type="Pfam" id="PF07833">
    <property type="entry name" value="Cu_amine_oxidN1"/>
    <property type="match status" value="1"/>
</dbReference>
<protein>
    <submittedName>
        <fullName evidence="4">Transglycosylase SLT domain-containing protein</fullName>
    </submittedName>
</protein>
<gene>
    <name evidence="4" type="ORF">IAA61_02015</name>
</gene>